<accession>A0AAE5X9P3</accession>
<reference evidence="2 4" key="2">
    <citation type="submission" date="2018-10" db="EMBL/GenBank/DDBJ databases">
        <title>Bradyrhizobium sp. nov., effective nodules isolated from peanut in China.</title>
        <authorList>
            <person name="Li Y."/>
        </authorList>
    </citation>
    <scope>NUCLEOTIDE SEQUENCE [LARGE SCALE GENOMIC DNA]</scope>
    <source>
        <strain evidence="2 4">CCBAU 53426</strain>
    </source>
</reference>
<dbReference type="EMBL" id="CP030054">
    <property type="protein sequence ID" value="QAU51153.1"/>
    <property type="molecule type" value="Genomic_DNA"/>
</dbReference>
<evidence type="ECO:0000313" key="3">
    <source>
        <dbReference type="Proteomes" id="UP000288972"/>
    </source>
</evidence>
<evidence type="ECO:0000313" key="1">
    <source>
        <dbReference type="EMBL" id="QAU51153.1"/>
    </source>
</evidence>
<keyword evidence="4" id="KW-1185">Reference proteome</keyword>
<keyword evidence="1" id="KW-0614">Plasmid</keyword>
<evidence type="ECO:0000313" key="4">
    <source>
        <dbReference type="Proteomes" id="UP000290401"/>
    </source>
</evidence>
<evidence type="ECO:0000313" key="2">
    <source>
        <dbReference type="EMBL" id="RXH13384.1"/>
    </source>
</evidence>
<dbReference type="AlphaFoldDB" id="A0AAE5X9P3"/>
<proteinExistence type="predicted"/>
<protein>
    <submittedName>
        <fullName evidence="1">Uncharacterized protein</fullName>
    </submittedName>
</protein>
<sequence>MLVGLVPPSSAMLGMAFRAIGDAVGPLRIDAKRVTGIAMPCVALPGWLVASIISPITRPSESSTGEPLSDRT</sequence>
<geneLocation type="plasmid" evidence="1 3">
    <name>unnamed1</name>
</geneLocation>
<organism evidence="1 3">
    <name type="scientific">Bradyrhizobium guangzhouense</name>
    <dbReference type="NCBI Taxonomy" id="1325095"/>
    <lineage>
        <taxon>Bacteria</taxon>
        <taxon>Pseudomonadati</taxon>
        <taxon>Pseudomonadota</taxon>
        <taxon>Alphaproteobacteria</taxon>
        <taxon>Hyphomicrobiales</taxon>
        <taxon>Nitrobacteraceae</taxon>
        <taxon>Bradyrhizobium</taxon>
    </lineage>
</organism>
<reference evidence="1 3" key="1">
    <citation type="submission" date="2018-06" db="EMBL/GenBank/DDBJ databases">
        <title>Comparative genomics of rhizobia nodulating Arachis hypogaea in China.</title>
        <authorList>
            <person name="Li Y."/>
        </authorList>
    </citation>
    <scope>NUCLEOTIDE SEQUENCE [LARGE SCALE GENOMIC DNA]</scope>
    <source>
        <strain evidence="1 3">CCBAU 51670</strain>
        <plasmid evidence="1 3">unnamed1</plasmid>
    </source>
</reference>
<dbReference type="Proteomes" id="UP000288972">
    <property type="component" value="Plasmid unnamed1"/>
</dbReference>
<name>A0AAE5X9P3_9BRAD</name>
<dbReference type="EMBL" id="RDQZ01000010">
    <property type="protein sequence ID" value="RXH13384.1"/>
    <property type="molecule type" value="Genomic_DNA"/>
</dbReference>
<dbReference type="Proteomes" id="UP000290401">
    <property type="component" value="Unassembled WGS sequence"/>
</dbReference>
<gene>
    <name evidence="2" type="ORF">EAS56_15345</name>
    <name evidence="1" type="ORF">XH91_38555</name>
</gene>
<dbReference type="KEGG" id="bgz:XH91_38555"/>